<dbReference type="Proteomes" id="UP001257659">
    <property type="component" value="Unassembled WGS sequence"/>
</dbReference>
<keyword evidence="1" id="KW-0812">Transmembrane</keyword>
<sequence>MDKSINKIDKNVELLIQRLHQNDAIMQEVSDSLKGVDVKELNNQLKKYNENVIKDQNFYKELLELHETNLEKHKKLKTSLQEHIANIPEIPSKVRYTRETIFDKDSKKNLKNILYSISISTIIVFYGVTFVEQASINGKYQIAYQKLYHDSSEEEQNELKNHLAEAENKHNWFEKALIYIDNW</sequence>
<dbReference type="EMBL" id="JAVDQA010000002">
    <property type="protein sequence ID" value="MDR6300640.1"/>
    <property type="molecule type" value="Genomic_DNA"/>
</dbReference>
<name>A0ABU1K5W8_9FLAO</name>
<keyword evidence="3" id="KW-1185">Reference proteome</keyword>
<keyword evidence="1" id="KW-0472">Membrane</keyword>
<organism evidence="2 3">
    <name type="scientific">Mesonia maritima</name>
    <dbReference type="NCBI Taxonomy" id="1793873"/>
    <lineage>
        <taxon>Bacteria</taxon>
        <taxon>Pseudomonadati</taxon>
        <taxon>Bacteroidota</taxon>
        <taxon>Flavobacteriia</taxon>
        <taxon>Flavobacteriales</taxon>
        <taxon>Flavobacteriaceae</taxon>
        <taxon>Mesonia</taxon>
    </lineage>
</organism>
<accession>A0ABU1K5W8</accession>
<protein>
    <submittedName>
        <fullName evidence="2">Uncharacterized protein</fullName>
    </submittedName>
</protein>
<comment type="caution">
    <text evidence="2">The sequence shown here is derived from an EMBL/GenBank/DDBJ whole genome shotgun (WGS) entry which is preliminary data.</text>
</comment>
<evidence type="ECO:0000313" key="2">
    <source>
        <dbReference type="EMBL" id="MDR6300640.1"/>
    </source>
</evidence>
<gene>
    <name evidence="2" type="ORF">GGR31_001271</name>
</gene>
<evidence type="ECO:0000313" key="3">
    <source>
        <dbReference type="Proteomes" id="UP001257659"/>
    </source>
</evidence>
<keyword evidence="1" id="KW-1133">Transmembrane helix</keyword>
<feature type="transmembrane region" description="Helical" evidence="1">
    <location>
        <begin position="113"/>
        <end position="131"/>
    </location>
</feature>
<proteinExistence type="predicted"/>
<reference evidence="2 3" key="1">
    <citation type="submission" date="2023-07" db="EMBL/GenBank/DDBJ databases">
        <title>Genomic Encyclopedia of Type Strains, Phase IV (KMG-IV): sequencing the most valuable type-strain genomes for metagenomic binning, comparative biology and taxonomic classification.</title>
        <authorList>
            <person name="Goeker M."/>
        </authorList>
    </citation>
    <scope>NUCLEOTIDE SEQUENCE [LARGE SCALE GENOMIC DNA]</scope>
    <source>
        <strain evidence="2 3">DSM 102814</strain>
    </source>
</reference>
<dbReference type="RefSeq" id="WP_309727536.1">
    <property type="nucleotide sequence ID" value="NZ_JAVDQA010000002.1"/>
</dbReference>
<evidence type="ECO:0000256" key="1">
    <source>
        <dbReference type="SAM" id="Phobius"/>
    </source>
</evidence>